<proteinExistence type="predicted"/>
<feature type="transmembrane region" description="Helical" evidence="2">
    <location>
        <begin position="217"/>
        <end position="239"/>
    </location>
</feature>
<evidence type="ECO:0000256" key="1">
    <source>
        <dbReference type="SAM" id="MobiDB-lite"/>
    </source>
</evidence>
<keyword evidence="2" id="KW-1133">Transmembrane helix</keyword>
<evidence type="ECO:0000313" key="3">
    <source>
        <dbReference type="EMBL" id="MDS0280970.1"/>
    </source>
</evidence>
<sequence length="614" mass="64954">MAELRIYDSQGRPIRGGAGESQQVKDFFFDGVRLAVDAGRTEMFCFFRAKDNETARSEQYYAKYSYRSRSEMNGLYQEVKRRIEGEYGMILDTENEDTRFFELLGSSESGRAPESSDLDDVRSLLSNFESARVGVGSYSEAYGLFSQLFSNDGVSKIAVSDNATGRSLSAYDLVIEKGDYFGLELLGDTEQKVESLRERRRSAFDSEYGTEDDNDPISGLVGAALFGGIGVALVLAAIYGSCLGLGMALPGVGSPPFVDSCGPSLGGVDADVAGNGSQEIRITGAINGLSETNETLTVTVVHENETVLHNSSKKRQLNSSGAFDFTVRPDGNVTSLAPGDYIATVEYGGTSKNASFTVEDGTDSAEATSGASENDTASSTAGNDTASSTAGNDTASSTAGNESDDTSSASESTAGGSIESVSAQETVDGQTDSFQLDGAVTGVTNRTVNMSIDFSAWDGTSLNSIESKDVTVASDGTFAFTVPFDPNGTDGPYEVTVRYNESTASDTFESGSATDPQLENVSFTYADGQQAKINFRGNTSGFDGRTDTSIDVRLENDTATVFQGTVPVTVDDDGTFQQIGLNVSENSLAPGTYTLVVTYDDGTPVEDTYDISSN</sequence>
<keyword evidence="2" id="KW-0472">Membrane</keyword>
<dbReference type="EMBL" id="JAMQOS010000001">
    <property type="protein sequence ID" value="MDS0280970.1"/>
    <property type="molecule type" value="Genomic_DNA"/>
</dbReference>
<organism evidence="3 4">
    <name type="scientific">Haloarcula onubensis</name>
    <dbReference type="NCBI Taxonomy" id="2950539"/>
    <lineage>
        <taxon>Archaea</taxon>
        <taxon>Methanobacteriati</taxon>
        <taxon>Methanobacteriota</taxon>
        <taxon>Stenosarchaea group</taxon>
        <taxon>Halobacteria</taxon>
        <taxon>Halobacteriales</taxon>
        <taxon>Haloarculaceae</taxon>
        <taxon>Haloarcula</taxon>
    </lineage>
</organism>
<evidence type="ECO:0000256" key="2">
    <source>
        <dbReference type="SAM" id="Phobius"/>
    </source>
</evidence>
<name>A0ABU2FJN8_9EURY</name>
<dbReference type="Proteomes" id="UP001268864">
    <property type="component" value="Unassembled WGS sequence"/>
</dbReference>
<feature type="compositionally biased region" description="Polar residues" evidence="1">
    <location>
        <begin position="365"/>
        <end position="401"/>
    </location>
</feature>
<feature type="region of interest" description="Disordered" evidence="1">
    <location>
        <begin position="356"/>
        <end position="433"/>
    </location>
</feature>
<evidence type="ECO:0000313" key="4">
    <source>
        <dbReference type="Proteomes" id="UP001268864"/>
    </source>
</evidence>
<gene>
    <name evidence="3" type="ORF">NDI86_02475</name>
</gene>
<comment type="caution">
    <text evidence="3">The sequence shown here is derived from an EMBL/GenBank/DDBJ whole genome shotgun (WGS) entry which is preliminary data.</text>
</comment>
<reference evidence="3 4" key="1">
    <citation type="submission" date="2022-06" db="EMBL/GenBank/DDBJ databases">
        <title>Halomicroarcula sp. a new haloarchaeum isolate from saline soil.</title>
        <authorList>
            <person name="Strakova D."/>
            <person name="Galisteo C."/>
            <person name="Sanchez-Porro C."/>
            <person name="Ventosa A."/>
        </authorList>
    </citation>
    <scope>NUCLEOTIDE SEQUENCE [LARGE SCALE GENOMIC DNA]</scope>
    <source>
        <strain evidence="3 4">S3CR25-11</strain>
    </source>
</reference>
<keyword evidence="2" id="KW-0812">Transmembrane</keyword>
<keyword evidence="4" id="KW-1185">Reference proteome</keyword>
<accession>A0ABU2FJN8</accession>
<feature type="compositionally biased region" description="Polar residues" evidence="1">
    <location>
        <begin position="419"/>
        <end position="433"/>
    </location>
</feature>
<feature type="compositionally biased region" description="Low complexity" evidence="1">
    <location>
        <begin position="406"/>
        <end position="417"/>
    </location>
</feature>
<dbReference type="RefSeq" id="WP_310898810.1">
    <property type="nucleotide sequence ID" value="NZ_JAMQOS010000001.1"/>
</dbReference>
<protein>
    <submittedName>
        <fullName evidence="3">Uncharacterized protein</fullName>
    </submittedName>
</protein>